<dbReference type="GO" id="GO:0005096">
    <property type="term" value="F:GTPase activator activity"/>
    <property type="evidence" value="ECO:0007669"/>
    <property type="project" value="UniProtKB-KW"/>
</dbReference>
<dbReference type="InterPro" id="IPR024584">
    <property type="entry name" value="Tuberin_N"/>
</dbReference>
<name>A0AAV9UYC7_9PEZI</name>
<dbReference type="PANTHER" id="PTHR10063:SF0">
    <property type="entry name" value="TUBERIN"/>
    <property type="match status" value="1"/>
</dbReference>
<dbReference type="Proteomes" id="UP001375240">
    <property type="component" value="Unassembled WGS sequence"/>
</dbReference>
<dbReference type="InterPro" id="IPR027107">
    <property type="entry name" value="Tuberin/Ral-act_asu"/>
</dbReference>
<dbReference type="Pfam" id="PF11864">
    <property type="entry name" value="DUF3384"/>
    <property type="match status" value="1"/>
</dbReference>
<evidence type="ECO:0000256" key="1">
    <source>
        <dbReference type="ARBA" id="ARBA00022468"/>
    </source>
</evidence>
<dbReference type="PROSITE" id="PS50085">
    <property type="entry name" value="RAPGAP"/>
    <property type="match status" value="1"/>
</dbReference>
<organism evidence="4 5">
    <name type="scientific">Orbilia brochopaga</name>
    <dbReference type="NCBI Taxonomy" id="3140254"/>
    <lineage>
        <taxon>Eukaryota</taxon>
        <taxon>Fungi</taxon>
        <taxon>Dikarya</taxon>
        <taxon>Ascomycota</taxon>
        <taxon>Pezizomycotina</taxon>
        <taxon>Orbiliomycetes</taxon>
        <taxon>Orbiliales</taxon>
        <taxon>Orbiliaceae</taxon>
        <taxon>Orbilia</taxon>
    </lineage>
</organism>
<feature type="region of interest" description="Disordered" evidence="2">
    <location>
        <begin position="32"/>
        <end position="79"/>
    </location>
</feature>
<protein>
    <submittedName>
        <fullName evidence="4">Tuberous sclerosis 2-like protein</fullName>
    </submittedName>
</protein>
<evidence type="ECO:0000259" key="3">
    <source>
        <dbReference type="PROSITE" id="PS50085"/>
    </source>
</evidence>
<keyword evidence="1" id="KW-0343">GTPase activation</keyword>
<dbReference type="SUPFAM" id="SSF111347">
    <property type="entry name" value="Rap/Ran-GAP"/>
    <property type="match status" value="1"/>
</dbReference>
<dbReference type="InterPro" id="IPR035974">
    <property type="entry name" value="Rap/Ran-GAP_sf"/>
</dbReference>
<dbReference type="InterPro" id="IPR016024">
    <property type="entry name" value="ARM-type_fold"/>
</dbReference>
<dbReference type="GO" id="GO:0005634">
    <property type="term" value="C:nucleus"/>
    <property type="evidence" value="ECO:0007669"/>
    <property type="project" value="InterPro"/>
</dbReference>
<feature type="region of interest" description="Disordered" evidence="2">
    <location>
        <begin position="639"/>
        <end position="659"/>
    </location>
</feature>
<accession>A0AAV9UYC7</accession>
<dbReference type="Gene3D" id="3.40.50.11210">
    <property type="entry name" value="Rap/Ran-GAP"/>
    <property type="match status" value="1"/>
</dbReference>
<dbReference type="Pfam" id="PF03542">
    <property type="entry name" value="Tuberin"/>
    <property type="match status" value="1"/>
</dbReference>
<dbReference type="FunFam" id="3.40.50.11210:FF:000007">
    <property type="entry name" value="Tuberous sclerosis 2"/>
    <property type="match status" value="1"/>
</dbReference>
<dbReference type="GO" id="GO:0033596">
    <property type="term" value="C:TSC1-TSC2 complex"/>
    <property type="evidence" value="ECO:0007669"/>
    <property type="project" value="TreeGrafter"/>
</dbReference>
<keyword evidence="5" id="KW-1185">Reference proteome</keyword>
<dbReference type="EMBL" id="JAVHNQ010000004">
    <property type="protein sequence ID" value="KAK6349788.1"/>
    <property type="molecule type" value="Genomic_DNA"/>
</dbReference>
<dbReference type="GO" id="GO:0032007">
    <property type="term" value="P:negative regulation of TOR signaling"/>
    <property type="evidence" value="ECO:0007669"/>
    <property type="project" value="TreeGrafter"/>
</dbReference>
<evidence type="ECO:0000256" key="2">
    <source>
        <dbReference type="SAM" id="MobiDB-lite"/>
    </source>
</evidence>
<dbReference type="InterPro" id="IPR018515">
    <property type="entry name" value="Tuberin-type_domain"/>
</dbReference>
<feature type="compositionally biased region" description="Polar residues" evidence="2">
    <location>
        <begin position="32"/>
        <end position="44"/>
    </location>
</feature>
<dbReference type="GO" id="GO:0051056">
    <property type="term" value="P:regulation of small GTPase mediated signal transduction"/>
    <property type="evidence" value="ECO:0007669"/>
    <property type="project" value="InterPro"/>
</dbReference>
<feature type="domain" description="Rap-GAP" evidence="3">
    <location>
        <begin position="1274"/>
        <end position="1512"/>
    </location>
</feature>
<dbReference type="InterPro" id="IPR000331">
    <property type="entry name" value="Rap/Ran_GAP_dom"/>
</dbReference>
<gene>
    <name evidence="4" type="primary">TSC2</name>
    <name evidence="4" type="ORF">TWF696_006062</name>
</gene>
<dbReference type="Pfam" id="PF02145">
    <property type="entry name" value="Rap_GAP"/>
    <property type="match status" value="1"/>
</dbReference>
<evidence type="ECO:0000313" key="4">
    <source>
        <dbReference type="EMBL" id="KAK6349788.1"/>
    </source>
</evidence>
<comment type="caution">
    <text evidence="4">The sequence shown here is derived from an EMBL/GenBank/DDBJ whole genome shotgun (WGS) entry which is preliminary data.</text>
</comment>
<dbReference type="PANTHER" id="PTHR10063">
    <property type="entry name" value="TUBERIN"/>
    <property type="match status" value="1"/>
</dbReference>
<evidence type="ECO:0000313" key="5">
    <source>
        <dbReference type="Proteomes" id="UP001375240"/>
    </source>
</evidence>
<feature type="compositionally biased region" description="Low complexity" evidence="2">
    <location>
        <begin position="49"/>
        <end position="63"/>
    </location>
</feature>
<proteinExistence type="predicted"/>
<reference evidence="4 5" key="1">
    <citation type="submission" date="2019-10" db="EMBL/GenBank/DDBJ databases">
        <authorList>
            <person name="Palmer J.M."/>
        </authorList>
    </citation>
    <scope>NUCLEOTIDE SEQUENCE [LARGE SCALE GENOMIC DNA]</scope>
    <source>
        <strain evidence="4 5">TWF696</strain>
    </source>
</reference>
<dbReference type="SUPFAM" id="SSF48371">
    <property type="entry name" value="ARM repeat"/>
    <property type="match status" value="1"/>
</dbReference>
<sequence>MSRVDSPPDGKQISAGGGGGGLVGVFRRLKSSTAASPTAANQSGLPFGASSMSPSSPNADASPNGDYSNGTAAVDGPRVVNTGGSVHTHHMMLQLKQGSPMSTRISAAEALCQALVEYPVPSVSTVWLTAQDLADIHNPPAARQAAFRLLIACISQSEGSSLDRITYFRAIANSHSTNDFDLQLEALVALTNSGKDLVAFERDIQPLLCRWLKSWFREATAARQARKRDNYPTNTYSQAEANLQQLFSFLINVVKFSFKTFQEKELVALLNDVLAICKKTTSKDDITRSLMFIDALITYGYIPKPSLTPCIEVLCGAYATIRDLTDATWGAISNLCKSYMAHNSILALRSILESPSRKESQFNSNTLRGAVCFCERLLLSSGEGGLPEIQISTVMTAYRASLSANNPRLELDLCRAIYNLLSKREVVDQITFDEWAIPLDIVYQCSLRAAERLQGVVTTPDAAQKSNNIAIAVYNSVAQIIAQLEHLCTGVDFASAEIVMDFFVKMNLHLPDSCAALVIDYYATEHMCYPSCSSWLLNSRKLIDIFFKNTDRPYQMRISVLSLIKDVYETIKEVCDERSLHALIVAIFDVMPHEKDIQVLDTLVKVAVDVAKDGGHLLFDKILTVMVETLENSTMQIAQQQQQQHRVSAGSETEKGPSPSNIIATGFTSIFIQNFQANPSRAVAVYDELLKVAESKGHDIEARLTAARLLVRIRADSDNYIYLAEDTESDSVAVMLGKTERPPDDPAKMEPEVVDIVQTLGRNSSVRRVDSHGTLSRTTGRQNTEKYARMKPKYVPLWTYPETNMFPEPLPQIASHELFCCSEPFDADNASSTLLGVQSERKVLNLRKWLDIVNGVIENGTEFEFYSYLLVHVPSQLCNKTLFAECGEQIQQMRLIICEQLHTNRFPNFDMPADLRKADLAVAMIHVLTILLAYQEYFNRADQEAMVKAFQLGLSSWQRTAKPCIHALSICSYELPMATTKFLPGILVKLSQIITTSAVSVHILEFLLLLAHLPGTTVNFTEPDYKSVFAVAFRYIQHTKETHLHRSASLHKASGRDATASPEIVAVGANASQEQPQISQYVLTLAYNVISTWFLALKLSDRARYVTWITRGLILGDGGHKDVLDEQSQASIDMLRRFTYADVEVKNHVQTTKAADAGAMSSKSWLLGSKIITINTSVVSGESQVIIRQPSGTSCFNLSPESQQAQSIFQGSFTPEALAVNDESPVDRSHTLFEATRQPAVLPSYVLMQLTTDVSSEISRPVLLPEDDQTIRAISVFDRIPVVDFHKIGVVYVGAGQTDETEILSNVMGSSDYTDFVDKLGDLITLKGATINTGGLDREYNIDGEFAFYWSDKITQIIFHVTTMMPTNRIHDPQCTGKKRHIGNDFVNIVFNNSGLPYDFNTIPAQFNFVNIVITPEAKTGFIATRMKDYDDADRLFYRVQLLVKPGLPAISPAADAKMVSGKHLAAFVRNLALNASVFAHVYNEGGNDFVSNWRHRLRAINKLREKLGVVVSPGSRASDYRRASMAASVSSADVPDVHVGGTEVDGLLENVDFSKWT</sequence>